<dbReference type="PANTHER" id="PTHR47545:SF1">
    <property type="entry name" value="MULTIFUNCTIONAL CCA PROTEIN"/>
    <property type="match status" value="1"/>
</dbReference>
<proteinExistence type="inferred from homology"/>
<comment type="cofactor">
    <cofactor evidence="1">
        <name>Mg(2+)</name>
        <dbReference type="ChEBI" id="CHEBI:18420"/>
    </cofactor>
</comment>
<evidence type="ECO:0000256" key="3">
    <source>
        <dbReference type="ARBA" id="ARBA00022694"/>
    </source>
</evidence>
<dbReference type="GO" id="GO:0005524">
    <property type="term" value="F:ATP binding"/>
    <property type="evidence" value="ECO:0007669"/>
    <property type="project" value="UniProtKB-KW"/>
</dbReference>
<dbReference type="Gene3D" id="1.10.3090.10">
    <property type="entry name" value="cca-adding enzyme, domain 2"/>
    <property type="match status" value="1"/>
</dbReference>
<keyword evidence="3" id="KW-0819">tRNA processing</keyword>
<dbReference type="GO" id="GO:0008033">
    <property type="term" value="P:tRNA processing"/>
    <property type="evidence" value="ECO:0007669"/>
    <property type="project" value="UniProtKB-KW"/>
</dbReference>
<sequence length="478" mass="54361">MDIQLDDTERTIINKVAAAAQQLNQESYLVGGFVRDKLLGRATKDADIVTIGDGIELAHAVAALFQPRPEVNYFKNFGTAHIRVAAPSPEKKDNFFDIEFVGARKESYRHNSRKPEVSPGTLEDDQNRRDFTINAMAISLNKHDFGKLVDPFYGQQHLEEKKIITPLEPDQTFSDDPLRMMRAIRFASQLNFVIEENTLASIAKNKDRIRIISQERITDELNKIILSDKPSIGFDLLYKTGLLKIIFPKMTDLSGAEFKEGIGHKDNFYHTLQVLDNVASTSNDLWLRWAAILHDIAKPATKRFEEGAGWTFHGHEVVGGRMVPKIFAQMKLPQNEKMRFVKKLVELHLRPICLSKEDITDSAIRRLLFDAGEDFDALMLLCEADITSKNKKKVQRFLENFKLVRERSKEVEEKDHIRNWQPPVDGLEIMRLFNLQPSKPVGILKDSLKDAILDGAILNTREAALEFLTVKAKEIGIG</sequence>
<dbReference type="InterPro" id="IPR003607">
    <property type="entry name" value="HD/PDEase_dom"/>
</dbReference>
<evidence type="ECO:0000259" key="14">
    <source>
        <dbReference type="Pfam" id="PF01966"/>
    </source>
</evidence>
<keyword evidence="6" id="KW-0547">Nucleotide-binding</keyword>
<dbReference type="OrthoDB" id="9805698at2"/>
<dbReference type="GO" id="GO:0046872">
    <property type="term" value="F:metal ion binding"/>
    <property type="evidence" value="ECO:0007669"/>
    <property type="project" value="UniProtKB-KW"/>
</dbReference>
<dbReference type="NCBIfam" id="TIGR00277">
    <property type="entry name" value="HDIG"/>
    <property type="match status" value="1"/>
</dbReference>
<dbReference type="SUPFAM" id="SSF81891">
    <property type="entry name" value="Poly A polymerase C-terminal region-like"/>
    <property type="match status" value="1"/>
</dbReference>
<dbReference type="GO" id="GO:0042245">
    <property type="term" value="P:RNA repair"/>
    <property type="evidence" value="ECO:0007669"/>
    <property type="project" value="UniProtKB-KW"/>
</dbReference>
<evidence type="ECO:0000256" key="8">
    <source>
        <dbReference type="ARBA" id="ARBA00022840"/>
    </source>
</evidence>
<keyword evidence="9" id="KW-0460">Magnesium</keyword>
<comment type="similarity">
    <text evidence="11">Belongs to the tRNA nucleotidyltransferase/poly(A) polymerase family.</text>
</comment>
<evidence type="ECO:0000313" key="17">
    <source>
        <dbReference type="Proteomes" id="UP000003586"/>
    </source>
</evidence>
<protein>
    <submittedName>
        <fullName evidence="16">tRNA nucleotidyltransferase</fullName>
    </submittedName>
</protein>
<dbReference type="InterPro" id="IPR006674">
    <property type="entry name" value="HD_domain"/>
</dbReference>
<evidence type="ECO:0000256" key="9">
    <source>
        <dbReference type="ARBA" id="ARBA00022842"/>
    </source>
</evidence>
<dbReference type="CDD" id="cd00077">
    <property type="entry name" value="HDc"/>
    <property type="match status" value="1"/>
</dbReference>
<dbReference type="GO" id="GO:0016779">
    <property type="term" value="F:nucleotidyltransferase activity"/>
    <property type="evidence" value="ECO:0007669"/>
    <property type="project" value="UniProtKB-KW"/>
</dbReference>
<organism evidence="16 17">
    <name type="scientific">Niabella soli DSM 19437</name>
    <dbReference type="NCBI Taxonomy" id="929713"/>
    <lineage>
        <taxon>Bacteria</taxon>
        <taxon>Pseudomonadati</taxon>
        <taxon>Bacteroidota</taxon>
        <taxon>Chitinophagia</taxon>
        <taxon>Chitinophagales</taxon>
        <taxon>Chitinophagaceae</taxon>
        <taxon>Niabella</taxon>
    </lineage>
</organism>
<name>W0EYE2_9BACT</name>
<dbReference type="RefSeq" id="WP_008586015.1">
    <property type="nucleotide sequence ID" value="NZ_CP007035.1"/>
</dbReference>
<keyword evidence="8" id="KW-0067">ATP-binding</keyword>
<dbReference type="Proteomes" id="UP000003586">
    <property type="component" value="Chromosome"/>
</dbReference>
<keyword evidence="5" id="KW-0479">Metal-binding</keyword>
<dbReference type="KEGG" id="nso:NIASO_12610"/>
<dbReference type="InterPro" id="IPR002646">
    <property type="entry name" value="PolA_pol_head_dom"/>
</dbReference>
<evidence type="ECO:0000256" key="1">
    <source>
        <dbReference type="ARBA" id="ARBA00001946"/>
    </source>
</evidence>
<evidence type="ECO:0000256" key="7">
    <source>
        <dbReference type="ARBA" id="ARBA00022800"/>
    </source>
</evidence>
<evidence type="ECO:0000256" key="10">
    <source>
        <dbReference type="ARBA" id="ARBA00022884"/>
    </source>
</evidence>
<dbReference type="InterPro" id="IPR050124">
    <property type="entry name" value="tRNA_CCA-adding_enzyme"/>
</dbReference>
<dbReference type="Pfam" id="PF01966">
    <property type="entry name" value="HD"/>
    <property type="match status" value="1"/>
</dbReference>
<dbReference type="InterPro" id="IPR043519">
    <property type="entry name" value="NT_sf"/>
</dbReference>
<evidence type="ECO:0000256" key="5">
    <source>
        <dbReference type="ARBA" id="ARBA00022723"/>
    </source>
</evidence>
<keyword evidence="7" id="KW-0692">RNA repair</keyword>
<feature type="region of interest" description="Disordered" evidence="12">
    <location>
        <begin position="107"/>
        <end position="126"/>
    </location>
</feature>
<evidence type="ECO:0000256" key="12">
    <source>
        <dbReference type="SAM" id="MobiDB-lite"/>
    </source>
</evidence>
<gene>
    <name evidence="16" type="ORF">NIASO_12610</name>
</gene>
<keyword evidence="2 11" id="KW-0808">Transferase</keyword>
<dbReference type="Gene3D" id="3.30.460.10">
    <property type="entry name" value="Beta Polymerase, domain 2"/>
    <property type="match status" value="1"/>
</dbReference>
<keyword evidence="10 11" id="KW-0694">RNA-binding</keyword>
<dbReference type="InterPro" id="IPR032828">
    <property type="entry name" value="PolyA_RNA-bd"/>
</dbReference>
<evidence type="ECO:0000313" key="16">
    <source>
        <dbReference type="EMBL" id="AHF15772.1"/>
    </source>
</evidence>
<dbReference type="Pfam" id="PF01743">
    <property type="entry name" value="PolyA_pol"/>
    <property type="match status" value="1"/>
</dbReference>
<evidence type="ECO:0000256" key="4">
    <source>
        <dbReference type="ARBA" id="ARBA00022695"/>
    </source>
</evidence>
<dbReference type="Pfam" id="PF12627">
    <property type="entry name" value="PolyA_pol_RNAbd"/>
    <property type="match status" value="1"/>
</dbReference>
<feature type="domain" description="HD" evidence="14">
    <location>
        <begin position="268"/>
        <end position="353"/>
    </location>
</feature>
<feature type="domain" description="Poly A polymerase head" evidence="13">
    <location>
        <begin position="28"/>
        <end position="163"/>
    </location>
</feature>
<dbReference type="CDD" id="cd05398">
    <property type="entry name" value="NT_ClassII-CCAase"/>
    <property type="match status" value="1"/>
</dbReference>
<dbReference type="PANTHER" id="PTHR47545">
    <property type="entry name" value="MULTIFUNCTIONAL CCA PROTEIN"/>
    <property type="match status" value="1"/>
</dbReference>
<dbReference type="AlphaFoldDB" id="W0EYE2"/>
<evidence type="ECO:0000256" key="6">
    <source>
        <dbReference type="ARBA" id="ARBA00022741"/>
    </source>
</evidence>
<reference evidence="16 17" key="1">
    <citation type="submission" date="2013-12" db="EMBL/GenBank/DDBJ databases">
        <authorList>
            <consortium name="DOE Joint Genome Institute"/>
            <person name="Eisen J."/>
            <person name="Huntemann M."/>
            <person name="Han J."/>
            <person name="Chen A."/>
            <person name="Kyrpides N."/>
            <person name="Mavromatis K."/>
            <person name="Markowitz V."/>
            <person name="Palaniappan K."/>
            <person name="Ivanova N."/>
            <person name="Schaumberg A."/>
            <person name="Pati A."/>
            <person name="Liolios K."/>
            <person name="Nordberg H.P."/>
            <person name="Cantor M.N."/>
            <person name="Hua S.X."/>
            <person name="Woyke T."/>
        </authorList>
    </citation>
    <scope>NUCLEOTIDE SEQUENCE [LARGE SCALE GENOMIC DNA]</scope>
    <source>
        <strain evidence="17">DSM 19437</strain>
    </source>
</reference>
<accession>W0EYE2</accession>
<dbReference type="EMBL" id="CP007035">
    <property type="protein sequence ID" value="AHF15772.1"/>
    <property type="molecule type" value="Genomic_DNA"/>
</dbReference>
<dbReference type="GO" id="GO:0003723">
    <property type="term" value="F:RNA binding"/>
    <property type="evidence" value="ECO:0007669"/>
    <property type="project" value="UniProtKB-KW"/>
</dbReference>
<dbReference type="InterPro" id="IPR006675">
    <property type="entry name" value="HDIG_dom"/>
</dbReference>
<keyword evidence="4" id="KW-0548">Nucleotidyltransferase</keyword>
<dbReference type="SUPFAM" id="SSF81301">
    <property type="entry name" value="Nucleotidyltransferase"/>
    <property type="match status" value="1"/>
</dbReference>
<feature type="compositionally biased region" description="Basic and acidic residues" evidence="12">
    <location>
        <begin position="107"/>
        <end position="116"/>
    </location>
</feature>
<evidence type="ECO:0000259" key="13">
    <source>
        <dbReference type="Pfam" id="PF01743"/>
    </source>
</evidence>
<dbReference type="HOGENOM" id="CLU_015961_6_1_10"/>
<evidence type="ECO:0000256" key="11">
    <source>
        <dbReference type="RuleBase" id="RU003953"/>
    </source>
</evidence>
<keyword evidence="17" id="KW-1185">Reference proteome</keyword>
<dbReference type="eggNOG" id="COG0617">
    <property type="taxonomic scope" value="Bacteria"/>
</dbReference>
<dbReference type="STRING" id="929713.NIASO_12610"/>
<evidence type="ECO:0000256" key="2">
    <source>
        <dbReference type="ARBA" id="ARBA00022679"/>
    </source>
</evidence>
<evidence type="ECO:0000259" key="15">
    <source>
        <dbReference type="Pfam" id="PF12627"/>
    </source>
</evidence>
<feature type="domain" description="tRNA nucleotidyltransferase/poly(A) polymerase RNA and SrmB- binding" evidence="15">
    <location>
        <begin position="191"/>
        <end position="251"/>
    </location>
</feature>